<gene>
    <name evidence="1" type="ORF">TSUD_20320</name>
</gene>
<evidence type="ECO:0000313" key="2">
    <source>
        <dbReference type="Proteomes" id="UP000242715"/>
    </source>
</evidence>
<dbReference type="Proteomes" id="UP000242715">
    <property type="component" value="Unassembled WGS sequence"/>
</dbReference>
<keyword evidence="2" id="KW-1185">Reference proteome</keyword>
<dbReference type="AlphaFoldDB" id="A0A2Z6NEG7"/>
<sequence length="63" mass="7039">MPCISGSYLDPGNANIVIGVDNLPVCCIKIPSAPSVFPSQNHLLYVEQKHRDDKVKCRRSYHN</sequence>
<protein>
    <submittedName>
        <fullName evidence="1">Uncharacterized protein</fullName>
    </submittedName>
</protein>
<proteinExistence type="predicted"/>
<dbReference type="EMBL" id="DF973552">
    <property type="protein sequence ID" value="GAU34325.1"/>
    <property type="molecule type" value="Genomic_DNA"/>
</dbReference>
<organism evidence="1 2">
    <name type="scientific">Trifolium subterraneum</name>
    <name type="common">Subterranean clover</name>
    <dbReference type="NCBI Taxonomy" id="3900"/>
    <lineage>
        <taxon>Eukaryota</taxon>
        <taxon>Viridiplantae</taxon>
        <taxon>Streptophyta</taxon>
        <taxon>Embryophyta</taxon>
        <taxon>Tracheophyta</taxon>
        <taxon>Spermatophyta</taxon>
        <taxon>Magnoliopsida</taxon>
        <taxon>eudicotyledons</taxon>
        <taxon>Gunneridae</taxon>
        <taxon>Pentapetalae</taxon>
        <taxon>rosids</taxon>
        <taxon>fabids</taxon>
        <taxon>Fabales</taxon>
        <taxon>Fabaceae</taxon>
        <taxon>Papilionoideae</taxon>
        <taxon>50 kb inversion clade</taxon>
        <taxon>NPAAA clade</taxon>
        <taxon>Hologalegina</taxon>
        <taxon>IRL clade</taxon>
        <taxon>Trifolieae</taxon>
        <taxon>Trifolium</taxon>
    </lineage>
</organism>
<reference evidence="2" key="1">
    <citation type="journal article" date="2017" name="Front. Plant Sci.">
        <title>Climate Clever Clovers: New Paradigm to Reduce the Environmental Footprint of Ruminants by Breeding Low Methanogenic Forages Utilizing Haplotype Variation.</title>
        <authorList>
            <person name="Kaur P."/>
            <person name="Appels R."/>
            <person name="Bayer P.E."/>
            <person name="Keeble-Gagnere G."/>
            <person name="Wang J."/>
            <person name="Hirakawa H."/>
            <person name="Shirasawa K."/>
            <person name="Vercoe P."/>
            <person name="Stefanova K."/>
            <person name="Durmic Z."/>
            <person name="Nichols P."/>
            <person name="Revell C."/>
            <person name="Isobe S.N."/>
            <person name="Edwards D."/>
            <person name="Erskine W."/>
        </authorList>
    </citation>
    <scope>NUCLEOTIDE SEQUENCE [LARGE SCALE GENOMIC DNA]</scope>
    <source>
        <strain evidence="2">cv. Daliak</strain>
    </source>
</reference>
<accession>A0A2Z6NEG7</accession>
<evidence type="ECO:0000313" key="1">
    <source>
        <dbReference type="EMBL" id="GAU34325.1"/>
    </source>
</evidence>
<name>A0A2Z6NEG7_TRISU</name>